<evidence type="ECO:0000256" key="1">
    <source>
        <dbReference type="ARBA" id="ARBA00004496"/>
    </source>
</evidence>
<dbReference type="GO" id="GO:0003677">
    <property type="term" value="F:DNA binding"/>
    <property type="evidence" value="ECO:0007669"/>
    <property type="project" value="UniProtKB-KW"/>
</dbReference>
<dbReference type="PROSITE" id="PS50995">
    <property type="entry name" value="HTH_MARR_2"/>
    <property type="match status" value="1"/>
</dbReference>
<reference evidence="7 8" key="1">
    <citation type="submission" date="2019-06" db="EMBL/GenBank/DDBJ databases">
        <authorList>
            <person name="Jiang L."/>
        </authorList>
    </citation>
    <scope>NUCLEOTIDE SEQUENCE [LARGE SCALE GENOMIC DNA]</scope>
    <source>
        <strain evidence="7 8">YIM 48858</strain>
    </source>
</reference>
<dbReference type="SMART" id="SM00347">
    <property type="entry name" value="HTH_MARR"/>
    <property type="match status" value="1"/>
</dbReference>
<evidence type="ECO:0000259" key="6">
    <source>
        <dbReference type="PROSITE" id="PS50995"/>
    </source>
</evidence>
<evidence type="ECO:0000256" key="2">
    <source>
        <dbReference type="ARBA" id="ARBA00022490"/>
    </source>
</evidence>
<keyword evidence="2" id="KW-0963">Cytoplasm</keyword>
<dbReference type="EMBL" id="VDFV01000001">
    <property type="protein sequence ID" value="TNC74879.1"/>
    <property type="molecule type" value="Genomic_DNA"/>
</dbReference>
<dbReference type="AlphaFoldDB" id="A0A5C4NR52"/>
<dbReference type="InterPro" id="IPR039422">
    <property type="entry name" value="MarR/SlyA-like"/>
</dbReference>
<protein>
    <submittedName>
        <fullName evidence="7">MarR family transcriptional regulator</fullName>
    </submittedName>
</protein>
<dbReference type="InterPro" id="IPR055166">
    <property type="entry name" value="Transc_reg_Sar_Rot_HTH"/>
</dbReference>
<evidence type="ECO:0000313" key="8">
    <source>
        <dbReference type="Proteomes" id="UP000305709"/>
    </source>
</evidence>
<keyword evidence="8" id="KW-1185">Reference proteome</keyword>
<evidence type="ECO:0000256" key="5">
    <source>
        <dbReference type="ARBA" id="ARBA00023163"/>
    </source>
</evidence>
<dbReference type="GO" id="GO:0003700">
    <property type="term" value="F:DNA-binding transcription factor activity"/>
    <property type="evidence" value="ECO:0007669"/>
    <property type="project" value="InterPro"/>
</dbReference>
<dbReference type="RefSeq" id="WP_139079873.1">
    <property type="nucleotide sequence ID" value="NZ_VDFV01000001.1"/>
</dbReference>
<evidence type="ECO:0000256" key="4">
    <source>
        <dbReference type="ARBA" id="ARBA00023125"/>
    </source>
</evidence>
<dbReference type="OrthoDB" id="9806864at2"/>
<accession>A0A5C4NR52</accession>
<comment type="subcellular location">
    <subcellularLocation>
        <location evidence="1">Cytoplasm</location>
    </subcellularLocation>
</comment>
<dbReference type="Gene3D" id="1.10.10.10">
    <property type="entry name" value="Winged helix-like DNA-binding domain superfamily/Winged helix DNA-binding domain"/>
    <property type="match status" value="1"/>
</dbReference>
<dbReference type="GO" id="GO:0005737">
    <property type="term" value="C:cytoplasm"/>
    <property type="evidence" value="ECO:0007669"/>
    <property type="project" value="UniProtKB-SubCell"/>
</dbReference>
<sequence>MAETAPPDLPDLTDFICFAVYSANHAFGRVYKPLLDELGLTYPQYLVMVVLWAQDGQTVGAIGRRLFLESNTLTPLLKRLEALGHVSRRRAVDDERQVIVSLTDKGRALRGKAREVPPCILDAVGLDLATLGRLRDDLVALRHRLIDPEAEDAPAGPSGRPAA</sequence>
<organism evidence="7 8">
    <name type="scientific">Rubellimicrobium roseum</name>
    <dbReference type="NCBI Taxonomy" id="687525"/>
    <lineage>
        <taxon>Bacteria</taxon>
        <taxon>Pseudomonadati</taxon>
        <taxon>Pseudomonadota</taxon>
        <taxon>Alphaproteobacteria</taxon>
        <taxon>Rhodobacterales</taxon>
        <taxon>Roseobacteraceae</taxon>
        <taxon>Rubellimicrobium</taxon>
    </lineage>
</organism>
<dbReference type="Proteomes" id="UP000305709">
    <property type="component" value="Unassembled WGS sequence"/>
</dbReference>
<dbReference type="PANTHER" id="PTHR33164:SF5">
    <property type="entry name" value="ORGANIC HYDROPEROXIDE RESISTANCE TRANSCRIPTIONAL REGULATOR"/>
    <property type="match status" value="1"/>
</dbReference>
<dbReference type="FunFam" id="1.10.10.10:FF:000163">
    <property type="entry name" value="MarR family transcriptional regulator"/>
    <property type="match status" value="1"/>
</dbReference>
<name>A0A5C4NR52_9RHOB</name>
<dbReference type="PANTHER" id="PTHR33164">
    <property type="entry name" value="TRANSCRIPTIONAL REGULATOR, MARR FAMILY"/>
    <property type="match status" value="1"/>
</dbReference>
<evidence type="ECO:0000313" key="7">
    <source>
        <dbReference type="EMBL" id="TNC74879.1"/>
    </source>
</evidence>
<dbReference type="GO" id="GO:0006950">
    <property type="term" value="P:response to stress"/>
    <property type="evidence" value="ECO:0007669"/>
    <property type="project" value="TreeGrafter"/>
</dbReference>
<dbReference type="SUPFAM" id="SSF46785">
    <property type="entry name" value="Winged helix' DNA-binding domain"/>
    <property type="match status" value="1"/>
</dbReference>
<dbReference type="InterPro" id="IPR036388">
    <property type="entry name" value="WH-like_DNA-bd_sf"/>
</dbReference>
<feature type="domain" description="HTH marR-type" evidence="6">
    <location>
        <begin position="13"/>
        <end position="147"/>
    </location>
</feature>
<keyword evidence="5" id="KW-0804">Transcription</keyword>
<proteinExistence type="predicted"/>
<dbReference type="InterPro" id="IPR000835">
    <property type="entry name" value="HTH_MarR-typ"/>
</dbReference>
<gene>
    <name evidence="7" type="ORF">FHG71_01735</name>
</gene>
<evidence type="ECO:0000256" key="3">
    <source>
        <dbReference type="ARBA" id="ARBA00023015"/>
    </source>
</evidence>
<dbReference type="Pfam" id="PF22381">
    <property type="entry name" value="Staph_reg_Sar_Rot"/>
    <property type="match status" value="1"/>
</dbReference>
<keyword evidence="4" id="KW-0238">DNA-binding</keyword>
<comment type="caution">
    <text evidence="7">The sequence shown here is derived from an EMBL/GenBank/DDBJ whole genome shotgun (WGS) entry which is preliminary data.</text>
</comment>
<dbReference type="InterPro" id="IPR036390">
    <property type="entry name" value="WH_DNA-bd_sf"/>
</dbReference>
<keyword evidence="3" id="KW-0805">Transcription regulation</keyword>